<keyword evidence="3" id="KW-1185">Reference proteome</keyword>
<comment type="subcellular location">
    <subcellularLocation>
        <location evidence="1">Nucleus</location>
    </subcellularLocation>
</comment>
<reference evidence="2 3" key="1">
    <citation type="submission" date="2023-02" db="EMBL/GenBank/DDBJ databases">
        <title>LHISI_Scaffold_Assembly.</title>
        <authorList>
            <person name="Stuart O.P."/>
            <person name="Cleave R."/>
            <person name="Magrath M.J.L."/>
            <person name="Mikheyev A.S."/>
        </authorList>
    </citation>
    <scope>NUCLEOTIDE SEQUENCE [LARGE SCALE GENOMIC DNA]</scope>
    <source>
        <strain evidence="2">Daus_M_001</strain>
        <tissue evidence="2">Leg muscle</tissue>
    </source>
</reference>
<gene>
    <name evidence="2" type="ORF">PR048_013432</name>
</gene>
<organism evidence="2 3">
    <name type="scientific">Dryococelus australis</name>
    <dbReference type="NCBI Taxonomy" id="614101"/>
    <lineage>
        <taxon>Eukaryota</taxon>
        <taxon>Metazoa</taxon>
        <taxon>Ecdysozoa</taxon>
        <taxon>Arthropoda</taxon>
        <taxon>Hexapoda</taxon>
        <taxon>Insecta</taxon>
        <taxon>Pterygota</taxon>
        <taxon>Neoptera</taxon>
        <taxon>Polyneoptera</taxon>
        <taxon>Phasmatodea</taxon>
        <taxon>Verophasmatodea</taxon>
        <taxon>Anareolatae</taxon>
        <taxon>Phasmatidae</taxon>
        <taxon>Eurycanthinae</taxon>
        <taxon>Dryococelus</taxon>
    </lineage>
</organism>
<dbReference type="Gene3D" id="1.10.10.60">
    <property type="entry name" value="Homeodomain-like"/>
    <property type="match status" value="1"/>
</dbReference>
<evidence type="ECO:0008006" key="4">
    <source>
        <dbReference type="Google" id="ProtNLM"/>
    </source>
</evidence>
<proteinExistence type="predicted"/>
<protein>
    <recommendedName>
        <fullName evidence="4">HTH CENPB-type domain-containing protein</fullName>
    </recommendedName>
</protein>
<comment type="caution">
    <text evidence="2">The sequence shown here is derived from an EMBL/GenBank/DDBJ whole genome shotgun (WGS) entry which is preliminary data.</text>
</comment>
<sequence length="148" mass="17668">MSSKRKRVFSLETKFNAINRLDNRESIRIAADMGVGEVQWWLVKKNYEKGQYELTSETLFTWFSQLGPILQAKALEFHKKFMHGKDSFTASDGWLDWWNKHSIRQRNIAGEKLSANFEQEFRFSNNNKEACFTVRTYLLTFQLWRDRT</sequence>
<evidence type="ECO:0000313" key="2">
    <source>
        <dbReference type="EMBL" id="KAJ8887217.1"/>
    </source>
</evidence>
<evidence type="ECO:0000256" key="1">
    <source>
        <dbReference type="ARBA" id="ARBA00004123"/>
    </source>
</evidence>
<dbReference type="SUPFAM" id="SSF46689">
    <property type="entry name" value="Homeodomain-like"/>
    <property type="match status" value="1"/>
</dbReference>
<dbReference type="EMBL" id="JARBHB010000004">
    <property type="protein sequence ID" value="KAJ8887217.1"/>
    <property type="molecule type" value="Genomic_DNA"/>
</dbReference>
<dbReference type="InterPro" id="IPR009057">
    <property type="entry name" value="Homeodomain-like_sf"/>
</dbReference>
<name>A0ABQ9HS73_9NEOP</name>
<evidence type="ECO:0000313" key="3">
    <source>
        <dbReference type="Proteomes" id="UP001159363"/>
    </source>
</evidence>
<dbReference type="Proteomes" id="UP001159363">
    <property type="component" value="Chromosome X"/>
</dbReference>
<accession>A0ABQ9HS73</accession>